<dbReference type="PANTHER" id="PTHR34801:SF6">
    <property type="entry name" value="SLL1620 PROTEIN"/>
    <property type="match status" value="1"/>
</dbReference>
<comment type="caution">
    <text evidence="1">The sequence shown here is derived from an EMBL/GenBank/DDBJ whole genome shotgun (WGS) entry which is preliminary data.</text>
</comment>
<accession>N1VWC3</accession>
<dbReference type="AlphaFoldDB" id="N1VWC3"/>
<reference evidence="1" key="1">
    <citation type="submission" date="2013-03" db="EMBL/GenBank/DDBJ databases">
        <authorList>
            <person name="Harkins D.M."/>
            <person name="Durkin A.S."/>
            <person name="Brinkac L.M."/>
            <person name="Haft D.H."/>
            <person name="Selengut J.D."/>
            <person name="Sanka R."/>
            <person name="DePew J."/>
            <person name="Purushe J."/>
            <person name="Hartskeerl R.A."/>
            <person name="Ahmed A."/>
            <person name="van der Linden H."/>
            <person name="Goris M.G.A."/>
            <person name="Vinetz J.M."/>
            <person name="Sutton G.G."/>
            <person name="Nierman W.C."/>
            <person name="Fouts D.E."/>
        </authorList>
    </citation>
    <scope>NUCLEOTIDE SEQUENCE [LARGE SCALE GENOMIC DNA]</scope>
    <source>
        <strain evidence="1">LT 11-33</strain>
    </source>
</reference>
<sequence length="149" mass="17218">MNQKIYSLIVIALSLFLVQCTGTRPDSLGIKSERLGDCPKTPNCVSSFADPNDKEHYRSPVPYKKPLKDAYLVLKGRLENSPRTKIIQENPNYINAEFTSRIMRYVDDVEFYFDEKNKLLHFRSASRLGKSDFGVNRNRIETILKDLEI</sequence>
<dbReference type="RefSeq" id="WP_002974003.1">
    <property type="nucleotide sequence ID" value="NZ_AOGW02000010.1"/>
</dbReference>
<dbReference type="Proteomes" id="UP000012371">
    <property type="component" value="Unassembled WGS sequence"/>
</dbReference>
<dbReference type="Pfam" id="PF07386">
    <property type="entry name" value="DUF1499"/>
    <property type="match status" value="1"/>
</dbReference>
<evidence type="ECO:0000313" key="2">
    <source>
        <dbReference type="Proteomes" id="UP000012371"/>
    </source>
</evidence>
<dbReference type="PANTHER" id="PTHR34801">
    <property type="entry name" value="EXPRESSED PROTEIN"/>
    <property type="match status" value="1"/>
</dbReference>
<dbReference type="InterPro" id="IPR010865">
    <property type="entry name" value="DUF1499"/>
</dbReference>
<gene>
    <name evidence="1" type="ORF">LEP1GSC203_2024</name>
</gene>
<dbReference type="PIRSF" id="PIRSF026426">
    <property type="entry name" value="DUF1499"/>
    <property type="match status" value="1"/>
</dbReference>
<dbReference type="EMBL" id="AOGW02000010">
    <property type="protein sequence ID" value="EMY61335.1"/>
    <property type="molecule type" value="Genomic_DNA"/>
</dbReference>
<protein>
    <submittedName>
        <fullName evidence="1">PF07386 family protein</fullName>
    </submittedName>
</protein>
<dbReference type="STRING" id="1257025.LEP1GSC203_2024"/>
<evidence type="ECO:0000313" key="1">
    <source>
        <dbReference type="EMBL" id="EMY61335.1"/>
    </source>
</evidence>
<proteinExistence type="predicted"/>
<keyword evidence="2" id="KW-1185">Reference proteome</keyword>
<organism evidence="1 2">
    <name type="scientific">Leptospira terpstrae serovar Hualin str. LT 11-33 = ATCC 700639</name>
    <dbReference type="NCBI Taxonomy" id="1257025"/>
    <lineage>
        <taxon>Bacteria</taxon>
        <taxon>Pseudomonadati</taxon>
        <taxon>Spirochaetota</taxon>
        <taxon>Spirochaetia</taxon>
        <taxon>Leptospirales</taxon>
        <taxon>Leptospiraceae</taxon>
        <taxon>Leptospira</taxon>
    </lineage>
</organism>
<dbReference type="OrthoDB" id="9793534at2"/>
<name>N1VWC3_9LEPT</name>